<reference evidence="1" key="1">
    <citation type="journal article" date="2020" name="New Phytol.">
        <title>Comparative genomics reveals dynamic genome evolution in host specialist ectomycorrhizal fungi.</title>
        <authorList>
            <person name="Lofgren L.A."/>
            <person name="Nguyen N.H."/>
            <person name="Vilgalys R."/>
            <person name="Ruytinx J."/>
            <person name="Liao H.L."/>
            <person name="Branco S."/>
            <person name="Kuo A."/>
            <person name="LaButti K."/>
            <person name="Lipzen A."/>
            <person name="Andreopoulos W."/>
            <person name="Pangilinan J."/>
            <person name="Riley R."/>
            <person name="Hundley H."/>
            <person name="Na H."/>
            <person name="Barry K."/>
            <person name="Grigoriev I.V."/>
            <person name="Stajich J.E."/>
            <person name="Kennedy P.G."/>
        </authorList>
    </citation>
    <scope>NUCLEOTIDE SEQUENCE</scope>
    <source>
        <strain evidence="1">FC423</strain>
    </source>
</reference>
<evidence type="ECO:0000313" key="2">
    <source>
        <dbReference type="Proteomes" id="UP000823399"/>
    </source>
</evidence>
<gene>
    <name evidence="1" type="ORF">F5147DRAFT_763935</name>
</gene>
<sequence length="204" mass="22730">MTSRARVQCPDVFKQSFGFEPTTRNIQDSHWSSPLGGYTMGWENYWRLAEVHMTLHSQLIFTTQRPTIHTLSLNPPSNDLLVAPPHHPIPAYPNLGAWASSAFNTRGDVLPDAGVLGAAIVAHLVSKSKQKLCREKGDQNFQISALYQRTSNGDQNASIVMGSQIEFKDDQGMIKTVKAKFPRQASLEIVDQEGTFWTGSCREK</sequence>
<proteinExistence type="predicted"/>
<comment type="caution">
    <text evidence="1">The sequence shown here is derived from an EMBL/GenBank/DDBJ whole genome shotgun (WGS) entry which is preliminary data.</text>
</comment>
<name>A0A9P7EXP7_9AGAM</name>
<dbReference type="Proteomes" id="UP000823399">
    <property type="component" value="Unassembled WGS sequence"/>
</dbReference>
<dbReference type="AlphaFoldDB" id="A0A9P7EXP7"/>
<dbReference type="RefSeq" id="XP_041287389.1">
    <property type="nucleotide sequence ID" value="XM_041440672.1"/>
</dbReference>
<dbReference type="EMBL" id="JABBWM010000081">
    <property type="protein sequence ID" value="KAG2094023.1"/>
    <property type="molecule type" value="Genomic_DNA"/>
</dbReference>
<organism evidence="1 2">
    <name type="scientific">Suillus discolor</name>
    <dbReference type="NCBI Taxonomy" id="1912936"/>
    <lineage>
        <taxon>Eukaryota</taxon>
        <taxon>Fungi</taxon>
        <taxon>Dikarya</taxon>
        <taxon>Basidiomycota</taxon>
        <taxon>Agaricomycotina</taxon>
        <taxon>Agaricomycetes</taxon>
        <taxon>Agaricomycetidae</taxon>
        <taxon>Boletales</taxon>
        <taxon>Suillineae</taxon>
        <taxon>Suillaceae</taxon>
        <taxon>Suillus</taxon>
    </lineage>
</organism>
<dbReference type="GeneID" id="64702931"/>
<keyword evidence="2" id="KW-1185">Reference proteome</keyword>
<evidence type="ECO:0000313" key="1">
    <source>
        <dbReference type="EMBL" id="KAG2094023.1"/>
    </source>
</evidence>
<accession>A0A9P7EXP7</accession>
<protein>
    <submittedName>
        <fullName evidence="1">Uncharacterized protein</fullName>
    </submittedName>
</protein>